<dbReference type="EMBL" id="JBBMFS010000007">
    <property type="protein sequence ID" value="MEQ2555222.1"/>
    <property type="molecule type" value="Genomic_DNA"/>
</dbReference>
<accession>A0ABV1H690</accession>
<evidence type="ECO:0000313" key="2">
    <source>
        <dbReference type="Proteomes" id="UP001546774"/>
    </source>
</evidence>
<evidence type="ECO:0000313" key="1">
    <source>
        <dbReference type="EMBL" id="MEQ2555222.1"/>
    </source>
</evidence>
<evidence type="ECO:0008006" key="3">
    <source>
        <dbReference type="Google" id="ProtNLM"/>
    </source>
</evidence>
<reference evidence="1" key="1">
    <citation type="submission" date="2024-03" db="EMBL/GenBank/DDBJ databases">
        <title>Human intestinal bacterial collection.</title>
        <authorList>
            <person name="Pauvert C."/>
            <person name="Hitch T.C.A."/>
            <person name="Clavel T."/>
        </authorList>
    </citation>
    <scope>NUCLEOTIDE SEQUENCE [LARGE SCALE GENOMIC DNA]</scope>
    <source>
        <strain evidence="1">CLA-AA-H89B</strain>
    </source>
</reference>
<gene>
    <name evidence="1" type="ORF">WMO37_09420</name>
</gene>
<organism evidence="1 2">
    <name type="scientific">Lachnospira intestinalis</name>
    <dbReference type="NCBI Taxonomy" id="3133158"/>
    <lineage>
        <taxon>Bacteria</taxon>
        <taxon>Bacillati</taxon>
        <taxon>Bacillota</taxon>
        <taxon>Clostridia</taxon>
        <taxon>Lachnospirales</taxon>
        <taxon>Lachnospiraceae</taxon>
        <taxon>Lachnospira</taxon>
    </lineage>
</organism>
<protein>
    <recommendedName>
        <fullName evidence="3">Alpha/beta hydrolase</fullName>
    </recommendedName>
</protein>
<sequence length="56" mass="6359">MGMWLAYYEAYQDKAAEEKAHLEIKKTNARILMIAGGADEAWPEIIPHDSACRHDV</sequence>
<proteinExistence type="predicted"/>
<name>A0ABV1H690_9FIRM</name>
<comment type="caution">
    <text evidence="1">The sequence shown here is derived from an EMBL/GenBank/DDBJ whole genome shotgun (WGS) entry which is preliminary data.</text>
</comment>
<dbReference type="Proteomes" id="UP001546774">
    <property type="component" value="Unassembled WGS sequence"/>
</dbReference>
<keyword evidence="2" id="KW-1185">Reference proteome</keyword>